<comment type="similarity">
    <text evidence="1">Belongs to the class IV-like SAM-binding methyltransferase superfamily. RNA methyltransferase TrmH family.</text>
</comment>
<evidence type="ECO:0000313" key="7">
    <source>
        <dbReference type="Proteomes" id="UP001268089"/>
    </source>
</evidence>
<keyword evidence="3" id="KW-0808">Transferase</keyword>
<keyword evidence="2 6" id="KW-0489">Methyltransferase</keyword>
<name>A0ABU1ZQ25_9BURK</name>
<dbReference type="CDD" id="cd18095">
    <property type="entry name" value="SpoU-like_rRNA-MTase"/>
    <property type="match status" value="1"/>
</dbReference>
<accession>A0ABU1ZQ25</accession>
<dbReference type="EMBL" id="JAVDXO010000003">
    <property type="protein sequence ID" value="MDR7306631.1"/>
    <property type="molecule type" value="Genomic_DNA"/>
</dbReference>
<feature type="domain" description="MRM3-like substrate binding" evidence="5">
    <location>
        <begin position="12"/>
        <end position="102"/>
    </location>
</feature>
<dbReference type="SUPFAM" id="SSF75217">
    <property type="entry name" value="alpha/beta knot"/>
    <property type="match status" value="1"/>
</dbReference>
<dbReference type="InterPro" id="IPR053888">
    <property type="entry name" value="MRM3-like_sub_bind"/>
</dbReference>
<organism evidence="6 7">
    <name type="scientific">Rhodoferax saidenbachensis</name>
    <dbReference type="NCBI Taxonomy" id="1484693"/>
    <lineage>
        <taxon>Bacteria</taxon>
        <taxon>Pseudomonadati</taxon>
        <taxon>Pseudomonadota</taxon>
        <taxon>Betaproteobacteria</taxon>
        <taxon>Burkholderiales</taxon>
        <taxon>Comamonadaceae</taxon>
        <taxon>Rhodoferax</taxon>
    </lineage>
</organism>
<dbReference type="InterPro" id="IPR029064">
    <property type="entry name" value="Ribosomal_eL30-like_sf"/>
</dbReference>
<gene>
    <name evidence="6" type="ORF">J2X15_001914</name>
</gene>
<protein>
    <submittedName>
        <fullName evidence="6">TrmH family RNA methyltransferase</fullName>
    </submittedName>
</protein>
<dbReference type="SUPFAM" id="SSF55315">
    <property type="entry name" value="L30e-like"/>
    <property type="match status" value="1"/>
</dbReference>
<dbReference type="GO" id="GO:0032259">
    <property type="term" value="P:methylation"/>
    <property type="evidence" value="ECO:0007669"/>
    <property type="project" value="UniProtKB-KW"/>
</dbReference>
<dbReference type="Pfam" id="PF22435">
    <property type="entry name" value="MRM3-like_sub_bind"/>
    <property type="match status" value="1"/>
</dbReference>
<dbReference type="GO" id="GO:0008168">
    <property type="term" value="F:methyltransferase activity"/>
    <property type="evidence" value="ECO:0007669"/>
    <property type="project" value="UniProtKB-KW"/>
</dbReference>
<dbReference type="InterPro" id="IPR051259">
    <property type="entry name" value="rRNA_Methyltransferase"/>
</dbReference>
<dbReference type="InterPro" id="IPR001537">
    <property type="entry name" value="SpoU_MeTrfase"/>
</dbReference>
<dbReference type="InterPro" id="IPR029026">
    <property type="entry name" value="tRNA_m1G_MTases_N"/>
</dbReference>
<dbReference type="Gene3D" id="3.40.1280.10">
    <property type="match status" value="1"/>
</dbReference>
<evidence type="ECO:0000313" key="6">
    <source>
        <dbReference type="EMBL" id="MDR7306631.1"/>
    </source>
</evidence>
<evidence type="ECO:0000256" key="3">
    <source>
        <dbReference type="ARBA" id="ARBA00022679"/>
    </source>
</evidence>
<proteinExistence type="inferred from homology"/>
<evidence type="ECO:0000256" key="2">
    <source>
        <dbReference type="ARBA" id="ARBA00022603"/>
    </source>
</evidence>
<keyword evidence="7" id="KW-1185">Reference proteome</keyword>
<dbReference type="Gene3D" id="3.30.1330.30">
    <property type="match status" value="1"/>
</dbReference>
<dbReference type="Pfam" id="PF00588">
    <property type="entry name" value="SpoU_methylase"/>
    <property type="match status" value="1"/>
</dbReference>
<sequence>MSEPVFVTSRENTLLKELRKLSTDNTAYRKAGRFWIEGDHLCSAALHRGLTPAVLVVAESFWQNPKSGPLAPVEYARAAIKTIVIPDALFRELSGLESPAKVGFVLDLPLDTALQPKAATVILDRVQDAGNVGSILRSAGAFGFRQVLALKGTAALWSPKVLRAGMGAHFGLTLVEGLALSDLDALAVPLVVTSSHQGDLVQQLVLPHPCAWAMGHEGQGVSSELMARASVFARIGQPGGEESLNVAAAAAICLHASSLRLSSSRLPATLEAYSNQGG</sequence>
<dbReference type="Proteomes" id="UP001268089">
    <property type="component" value="Unassembled WGS sequence"/>
</dbReference>
<dbReference type="PANTHER" id="PTHR43191:SF2">
    <property type="entry name" value="RRNA METHYLTRANSFERASE 3, MITOCHONDRIAL"/>
    <property type="match status" value="1"/>
</dbReference>
<dbReference type="RefSeq" id="WP_310341941.1">
    <property type="nucleotide sequence ID" value="NZ_JAVDXO010000003.1"/>
</dbReference>
<dbReference type="PANTHER" id="PTHR43191">
    <property type="entry name" value="RRNA METHYLTRANSFERASE 3"/>
    <property type="match status" value="1"/>
</dbReference>
<feature type="domain" description="tRNA/rRNA methyltransferase SpoU type" evidence="4">
    <location>
        <begin position="120"/>
        <end position="255"/>
    </location>
</feature>
<reference evidence="6 7" key="1">
    <citation type="submission" date="2023-07" db="EMBL/GenBank/DDBJ databases">
        <title>Sorghum-associated microbial communities from plants grown in Nebraska, USA.</title>
        <authorList>
            <person name="Schachtman D."/>
        </authorList>
    </citation>
    <scope>NUCLEOTIDE SEQUENCE [LARGE SCALE GENOMIC DNA]</scope>
    <source>
        <strain evidence="6 7">BE308</strain>
    </source>
</reference>
<evidence type="ECO:0000259" key="4">
    <source>
        <dbReference type="Pfam" id="PF00588"/>
    </source>
</evidence>
<dbReference type="InterPro" id="IPR029028">
    <property type="entry name" value="Alpha/beta_knot_MTases"/>
</dbReference>
<comment type="caution">
    <text evidence="6">The sequence shown here is derived from an EMBL/GenBank/DDBJ whole genome shotgun (WGS) entry which is preliminary data.</text>
</comment>
<evidence type="ECO:0000256" key="1">
    <source>
        <dbReference type="ARBA" id="ARBA00007228"/>
    </source>
</evidence>
<evidence type="ECO:0000259" key="5">
    <source>
        <dbReference type="Pfam" id="PF22435"/>
    </source>
</evidence>